<evidence type="ECO:0000259" key="1">
    <source>
        <dbReference type="PROSITE" id="PS51186"/>
    </source>
</evidence>
<dbReference type="GO" id="GO:0016747">
    <property type="term" value="F:acyltransferase activity, transferring groups other than amino-acyl groups"/>
    <property type="evidence" value="ECO:0007669"/>
    <property type="project" value="InterPro"/>
</dbReference>
<dbReference type="PROSITE" id="PS51186">
    <property type="entry name" value="GNAT"/>
    <property type="match status" value="1"/>
</dbReference>
<dbReference type="InterPro" id="IPR000182">
    <property type="entry name" value="GNAT_dom"/>
</dbReference>
<dbReference type="InterPro" id="IPR016181">
    <property type="entry name" value="Acyl_CoA_acyltransferase"/>
</dbReference>
<dbReference type="EMBL" id="JAMQJZ010000001">
    <property type="protein sequence ID" value="MDC3418981.1"/>
    <property type="molecule type" value="Genomic_DNA"/>
</dbReference>
<dbReference type="Pfam" id="PF00583">
    <property type="entry name" value="Acetyltransf_1"/>
    <property type="match status" value="1"/>
</dbReference>
<dbReference type="Proteomes" id="UP001145072">
    <property type="component" value="Unassembled WGS sequence"/>
</dbReference>
<keyword evidence="2" id="KW-0808">Transferase</keyword>
<dbReference type="Gene3D" id="3.40.630.30">
    <property type="match status" value="1"/>
</dbReference>
<name>A0A9X3WKW6_9BACI</name>
<comment type="caution">
    <text evidence="2">The sequence shown here is derived from an EMBL/GenBank/DDBJ whole genome shotgun (WGS) entry which is preliminary data.</text>
</comment>
<gene>
    <name evidence="2" type="ORF">NC661_01095</name>
</gene>
<dbReference type="SUPFAM" id="SSF55729">
    <property type="entry name" value="Acyl-CoA N-acyltransferases (Nat)"/>
    <property type="match status" value="1"/>
</dbReference>
<dbReference type="EC" id="2.3.1.-" evidence="2"/>
<organism evidence="2 3">
    <name type="scientific">Aquibacillus koreensis</name>
    <dbReference type="NCBI Taxonomy" id="279446"/>
    <lineage>
        <taxon>Bacteria</taxon>
        <taxon>Bacillati</taxon>
        <taxon>Bacillota</taxon>
        <taxon>Bacilli</taxon>
        <taxon>Bacillales</taxon>
        <taxon>Bacillaceae</taxon>
        <taxon>Aquibacillus</taxon>
    </lineage>
</organism>
<keyword evidence="3" id="KW-1185">Reference proteome</keyword>
<dbReference type="RefSeq" id="WP_259871333.1">
    <property type="nucleotide sequence ID" value="NZ_JAMQJZ010000001.1"/>
</dbReference>
<protein>
    <submittedName>
        <fullName evidence="2">GNAT family N-acetyltransferase</fullName>
        <ecNumber evidence="2">2.3.1.-</ecNumber>
    </submittedName>
</protein>
<sequence length="257" mass="29969">MEKQKLLDLFHQELRVEANVQGYIKEETDHVIRYMSELGERNFILSSNLNEHNAKQVINHEALYFKELNRELEWKVYSYDQPENIKELLQDEGFILEVPEALMVLDIKQYNLTSSNDVIVTEITDKQGIDDIVALEDKIWNDSHSELGERLWRDKQNNPNSIFLYGIYKDEQLVSAAWMYLERNASFASLWGGSTLPEYRRKGYYQALIQARAAKALEYGYPFLTVDASKMSKPILENNGFICLTYSYPCVLTAKRS</sequence>
<reference evidence="2" key="1">
    <citation type="submission" date="2022-06" db="EMBL/GenBank/DDBJ databases">
        <title>Aquibacillus sp. a new bacterium isolated from soil saline samples.</title>
        <authorList>
            <person name="Galisteo C."/>
            <person name="De La Haba R."/>
            <person name="Sanchez-Porro C."/>
            <person name="Ventosa A."/>
        </authorList>
    </citation>
    <scope>NUCLEOTIDE SEQUENCE</scope>
    <source>
        <strain evidence="2">JCM 12387</strain>
    </source>
</reference>
<dbReference type="AlphaFoldDB" id="A0A9X3WKW6"/>
<dbReference type="CDD" id="cd04301">
    <property type="entry name" value="NAT_SF"/>
    <property type="match status" value="1"/>
</dbReference>
<evidence type="ECO:0000313" key="3">
    <source>
        <dbReference type="Proteomes" id="UP001145072"/>
    </source>
</evidence>
<accession>A0A9X3WKW6</accession>
<keyword evidence="2" id="KW-0012">Acyltransferase</keyword>
<evidence type="ECO:0000313" key="2">
    <source>
        <dbReference type="EMBL" id="MDC3418981.1"/>
    </source>
</evidence>
<proteinExistence type="predicted"/>
<feature type="domain" description="N-acetyltransferase" evidence="1">
    <location>
        <begin position="118"/>
        <end position="257"/>
    </location>
</feature>